<dbReference type="EMBL" id="JBBKZU010000018">
    <property type="protein sequence ID" value="MEJ8815268.1"/>
    <property type="molecule type" value="Genomic_DNA"/>
</dbReference>
<evidence type="ECO:0000256" key="1">
    <source>
        <dbReference type="ARBA" id="ARBA00009463"/>
    </source>
</evidence>
<proteinExistence type="inferred from homology"/>
<keyword evidence="7" id="KW-1185">Reference proteome</keyword>
<evidence type="ECO:0000313" key="6">
    <source>
        <dbReference type="EMBL" id="MEJ8815268.1"/>
    </source>
</evidence>
<feature type="domain" description="3-hydroxyacyl-CoA dehydrogenase NAD binding" evidence="5">
    <location>
        <begin position="2"/>
        <end position="180"/>
    </location>
</feature>
<gene>
    <name evidence="6" type="ORF">WKW77_29670</name>
</gene>
<dbReference type="Proteomes" id="UP001365846">
    <property type="component" value="Unassembled WGS sequence"/>
</dbReference>
<dbReference type="InterPro" id="IPR006176">
    <property type="entry name" value="3-OHacyl-CoA_DH_NAD-bd"/>
</dbReference>
<evidence type="ECO:0000256" key="3">
    <source>
        <dbReference type="SAM" id="MobiDB-lite"/>
    </source>
</evidence>
<dbReference type="InterPro" id="IPR036291">
    <property type="entry name" value="NAD(P)-bd_dom_sf"/>
</dbReference>
<dbReference type="InterPro" id="IPR008927">
    <property type="entry name" value="6-PGluconate_DH-like_C_sf"/>
</dbReference>
<evidence type="ECO:0000256" key="2">
    <source>
        <dbReference type="ARBA" id="ARBA00023002"/>
    </source>
</evidence>
<dbReference type="NCBIfam" id="NF004783">
    <property type="entry name" value="PRK06129.1"/>
    <property type="match status" value="1"/>
</dbReference>
<dbReference type="SUPFAM" id="SSF48179">
    <property type="entry name" value="6-phosphogluconate dehydrogenase C-terminal domain-like"/>
    <property type="match status" value="1"/>
</dbReference>
<comment type="similarity">
    <text evidence="1">Belongs to the 3-hydroxyacyl-CoA dehydrogenase family.</text>
</comment>
<dbReference type="EC" id="1.1.1.35" evidence="6"/>
<dbReference type="Gene3D" id="3.40.50.720">
    <property type="entry name" value="NAD(P)-binding Rossmann-like Domain"/>
    <property type="match status" value="1"/>
</dbReference>
<dbReference type="Pfam" id="PF02737">
    <property type="entry name" value="3HCDH_N"/>
    <property type="match status" value="1"/>
</dbReference>
<dbReference type="SUPFAM" id="SSF51735">
    <property type="entry name" value="NAD(P)-binding Rossmann-fold domains"/>
    <property type="match status" value="1"/>
</dbReference>
<dbReference type="PROSITE" id="PS00067">
    <property type="entry name" value="3HCDH"/>
    <property type="match status" value="1"/>
</dbReference>
<evidence type="ECO:0000259" key="4">
    <source>
        <dbReference type="Pfam" id="PF00725"/>
    </source>
</evidence>
<dbReference type="GO" id="GO:0003857">
    <property type="term" value="F:(3S)-3-hydroxyacyl-CoA dehydrogenase (NAD+) activity"/>
    <property type="evidence" value="ECO:0007669"/>
    <property type="project" value="UniProtKB-EC"/>
</dbReference>
<dbReference type="PANTHER" id="PTHR48075">
    <property type="entry name" value="3-HYDROXYACYL-COA DEHYDROGENASE FAMILY PROTEIN"/>
    <property type="match status" value="1"/>
</dbReference>
<dbReference type="RefSeq" id="WP_340360478.1">
    <property type="nucleotide sequence ID" value="NZ_JBBKZU010000018.1"/>
</dbReference>
<accession>A0ABU8VNP6</accession>
<evidence type="ECO:0000259" key="5">
    <source>
        <dbReference type="Pfam" id="PF02737"/>
    </source>
</evidence>
<feature type="domain" description="3-hydroxyacyl-CoA dehydrogenase C-terminal" evidence="4">
    <location>
        <begin position="184"/>
        <end position="242"/>
    </location>
</feature>
<dbReference type="Pfam" id="PF00725">
    <property type="entry name" value="3HCDH"/>
    <property type="match status" value="1"/>
</dbReference>
<sequence>MKIGVVGGGLIGRSWAVAFARAGCQVAVHCRSSSQAQELRAWVTNTCNDLRKYGLQEEGAEALLGRVECVTDLERAVAGADFVQENLPEDTALKREIFGLLERHAPADATLASSTSALPASAFASELASRHRCLVAHPVNPPHLVPLVEIVPAPWTDPVHMQRTQALMQGIGQVPIIVTQEIPGFVLNRLQAALLAEAWRLVEDGVASADDVDKAVRDGLGLRWAFIGPFENGDLNAPDGIGDYARRYGGMLRGLCESMGAPRVWGEALIARVERERRALLPLVRQPERMRWRDTRLMALRALKGDYRGESATAAASQDPTHAGAMPWK</sequence>
<comment type="caution">
    <text evidence="6">The sequence shown here is derived from an EMBL/GenBank/DDBJ whole genome shotgun (WGS) entry which is preliminary data.</text>
</comment>
<dbReference type="Gene3D" id="1.10.1040.10">
    <property type="entry name" value="N-(1-d-carboxylethyl)-l-norvaline Dehydrogenase, domain 2"/>
    <property type="match status" value="1"/>
</dbReference>
<dbReference type="InterPro" id="IPR013328">
    <property type="entry name" value="6PGD_dom2"/>
</dbReference>
<dbReference type="PANTHER" id="PTHR48075:SF1">
    <property type="entry name" value="LAMBDA-CRYSTALLIN HOMOLOG"/>
    <property type="match status" value="1"/>
</dbReference>
<protein>
    <submittedName>
        <fullName evidence="6">3-hydroxyacyl-CoA dehydrogenase</fullName>
        <ecNumber evidence="6">1.1.1.35</ecNumber>
    </submittedName>
</protein>
<dbReference type="InterPro" id="IPR006180">
    <property type="entry name" value="3-OHacyl-CoA_DH_CS"/>
</dbReference>
<keyword evidence="2 6" id="KW-0560">Oxidoreductase</keyword>
<feature type="region of interest" description="Disordered" evidence="3">
    <location>
        <begin position="310"/>
        <end position="329"/>
    </location>
</feature>
<name>A0ABU8VNP6_9BURK</name>
<dbReference type="InterPro" id="IPR006108">
    <property type="entry name" value="3HC_DH_C"/>
</dbReference>
<evidence type="ECO:0000313" key="7">
    <source>
        <dbReference type="Proteomes" id="UP001365846"/>
    </source>
</evidence>
<reference evidence="6 7" key="1">
    <citation type="submission" date="2024-03" db="EMBL/GenBank/DDBJ databases">
        <title>Novel species of the genus Variovorax.</title>
        <authorList>
            <person name="Liu Q."/>
            <person name="Xin Y.-H."/>
        </authorList>
    </citation>
    <scope>NUCLEOTIDE SEQUENCE [LARGE SCALE GENOMIC DNA]</scope>
    <source>
        <strain evidence="6 7">KACC 18899</strain>
    </source>
</reference>
<organism evidence="6 7">
    <name type="scientific">Variovorax ureilyticus</name>
    <dbReference type="NCBI Taxonomy" id="1836198"/>
    <lineage>
        <taxon>Bacteria</taxon>
        <taxon>Pseudomonadati</taxon>
        <taxon>Pseudomonadota</taxon>
        <taxon>Betaproteobacteria</taxon>
        <taxon>Burkholderiales</taxon>
        <taxon>Comamonadaceae</taxon>
        <taxon>Variovorax</taxon>
    </lineage>
</organism>